<protein>
    <submittedName>
        <fullName evidence="1">Uncharacterized protein</fullName>
    </submittedName>
</protein>
<organism evidence="1 2">
    <name type="scientific">Tanacetum coccineum</name>
    <dbReference type="NCBI Taxonomy" id="301880"/>
    <lineage>
        <taxon>Eukaryota</taxon>
        <taxon>Viridiplantae</taxon>
        <taxon>Streptophyta</taxon>
        <taxon>Embryophyta</taxon>
        <taxon>Tracheophyta</taxon>
        <taxon>Spermatophyta</taxon>
        <taxon>Magnoliopsida</taxon>
        <taxon>eudicotyledons</taxon>
        <taxon>Gunneridae</taxon>
        <taxon>Pentapetalae</taxon>
        <taxon>asterids</taxon>
        <taxon>campanulids</taxon>
        <taxon>Asterales</taxon>
        <taxon>Asteraceae</taxon>
        <taxon>Asteroideae</taxon>
        <taxon>Anthemideae</taxon>
        <taxon>Anthemidinae</taxon>
        <taxon>Tanacetum</taxon>
    </lineage>
</organism>
<accession>A0ABQ5IUM4</accession>
<comment type="caution">
    <text evidence="1">The sequence shown here is derived from an EMBL/GenBank/DDBJ whole genome shotgun (WGS) entry which is preliminary data.</text>
</comment>
<proteinExistence type="predicted"/>
<gene>
    <name evidence="1" type="ORF">Tco_1114275</name>
</gene>
<reference evidence="1" key="2">
    <citation type="submission" date="2022-01" db="EMBL/GenBank/DDBJ databases">
        <authorList>
            <person name="Yamashiro T."/>
            <person name="Shiraishi A."/>
            <person name="Satake H."/>
            <person name="Nakayama K."/>
        </authorList>
    </citation>
    <scope>NUCLEOTIDE SEQUENCE</scope>
</reference>
<keyword evidence="2" id="KW-1185">Reference proteome</keyword>
<dbReference type="EMBL" id="BQNB010021200">
    <property type="protein sequence ID" value="GJU03937.1"/>
    <property type="molecule type" value="Genomic_DNA"/>
</dbReference>
<sequence>MLYVNESEVNLKVYLKQRKKFKQLESDEEKARKNTKKRIGFLLRSSRTRNESNFTIEERAKFLHDTNCAQRKIPCSTKIRSYQKQTTNKESIKKSNDDLLKACGNFKHAELKIKKFEESTSFDEIDQGSNVKKKVKKEVKQEVRRNYKQEKWMDECIRTKPQTNHAEDFEEINQNVVIRSNGQKRYFSTLMRVLSIFDREDLNAGYKLVMDRFQDEMSEGFHRKLHSSSGVHTLVTETGLVIHMLVEKKYPLRKEVLVQMLKLKLESEEDSTMALELIKFVKKLLAELEPED</sequence>
<evidence type="ECO:0000313" key="1">
    <source>
        <dbReference type="EMBL" id="GJU03937.1"/>
    </source>
</evidence>
<evidence type="ECO:0000313" key="2">
    <source>
        <dbReference type="Proteomes" id="UP001151760"/>
    </source>
</evidence>
<reference evidence="1" key="1">
    <citation type="journal article" date="2022" name="Int. J. Mol. Sci.">
        <title>Draft Genome of Tanacetum Coccineum: Genomic Comparison of Closely Related Tanacetum-Family Plants.</title>
        <authorList>
            <person name="Yamashiro T."/>
            <person name="Shiraishi A."/>
            <person name="Nakayama K."/>
            <person name="Satake H."/>
        </authorList>
    </citation>
    <scope>NUCLEOTIDE SEQUENCE</scope>
</reference>
<dbReference type="Proteomes" id="UP001151760">
    <property type="component" value="Unassembled WGS sequence"/>
</dbReference>
<name>A0ABQ5IUM4_9ASTR</name>